<dbReference type="GO" id="GO:0031419">
    <property type="term" value="F:cobalamin binding"/>
    <property type="evidence" value="ECO:0007669"/>
    <property type="project" value="InterPro"/>
</dbReference>
<organism evidence="8 9">
    <name type="scientific">Candidatus Parabacteroides intestinipullorum</name>
    <dbReference type="NCBI Taxonomy" id="2838723"/>
    <lineage>
        <taxon>Bacteria</taxon>
        <taxon>Pseudomonadati</taxon>
        <taxon>Bacteroidota</taxon>
        <taxon>Bacteroidia</taxon>
        <taxon>Bacteroidales</taxon>
        <taxon>Tannerellaceae</taxon>
        <taxon>Parabacteroides</taxon>
    </lineage>
</organism>
<protein>
    <submittedName>
        <fullName evidence="8">B12-binding domain-containing radical SAM protein</fullName>
    </submittedName>
</protein>
<dbReference type="Pfam" id="PF04055">
    <property type="entry name" value="Radical_SAM"/>
    <property type="match status" value="1"/>
</dbReference>
<dbReference type="PANTHER" id="PTHR43409">
    <property type="entry name" value="ANAEROBIC MAGNESIUM-PROTOPORPHYRIN IX MONOMETHYL ESTER CYCLASE-RELATED"/>
    <property type="match status" value="1"/>
</dbReference>
<proteinExistence type="predicted"/>
<dbReference type="SFLD" id="SFLDG01082">
    <property type="entry name" value="B12-binding_domain_containing"/>
    <property type="match status" value="1"/>
</dbReference>
<name>A0A9D2BEH7_9BACT</name>
<evidence type="ECO:0000259" key="6">
    <source>
        <dbReference type="PROSITE" id="PS51332"/>
    </source>
</evidence>
<dbReference type="SUPFAM" id="SSF102114">
    <property type="entry name" value="Radical SAM enzymes"/>
    <property type="match status" value="1"/>
</dbReference>
<feature type="domain" description="B12-binding" evidence="6">
    <location>
        <begin position="18"/>
        <end position="149"/>
    </location>
</feature>
<dbReference type="InterPro" id="IPR023404">
    <property type="entry name" value="rSAM_horseshoe"/>
</dbReference>
<evidence type="ECO:0000256" key="4">
    <source>
        <dbReference type="ARBA" id="ARBA00023004"/>
    </source>
</evidence>
<dbReference type="SMART" id="SM00729">
    <property type="entry name" value="Elp3"/>
    <property type="match status" value="1"/>
</dbReference>
<dbReference type="CDD" id="cd01335">
    <property type="entry name" value="Radical_SAM"/>
    <property type="match status" value="1"/>
</dbReference>
<dbReference type="PANTHER" id="PTHR43409:SF16">
    <property type="entry name" value="SLR0320 PROTEIN"/>
    <property type="match status" value="1"/>
</dbReference>
<dbReference type="InterPro" id="IPR007197">
    <property type="entry name" value="rSAM"/>
</dbReference>
<feature type="domain" description="Radical SAM core" evidence="7">
    <location>
        <begin position="197"/>
        <end position="445"/>
    </location>
</feature>
<gene>
    <name evidence="8" type="ORF">H9977_00960</name>
</gene>
<dbReference type="SFLD" id="SFLDS00029">
    <property type="entry name" value="Radical_SAM"/>
    <property type="match status" value="1"/>
</dbReference>
<comment type="caution">
    <text evidence="8">The sequence shown here is derived from an EMBL/GenBank/DDBJ whole genome shotgun (WGS) entry which is preliminary data.</text>
</comment>
<dbReference type="InterPro" id="IPR034466">
    <property type="entry name" value="Methyltransferase_Class_B"/>
</dbReference>
<evidence type="ECO:0000313" key="8">
    <source>
        <dbReference type="EMBL" id="HIX73615.1"/>
    </source>
</evidence>
<dbReference type="GO" id="GO:0046872">
    <property type="term" value="F:metal ion binding"/>
    <property type="evidence" value="ECO:0007669"/>
    <property type="project" value="UniProtKB-KW"/>
</dbReference>
<dbReference type="InterPro" id="IPR006158">
    <property type="entry name" value="Cobalamin-bd"/>
</dbReference>
<dbReference type="EMBL" id="DXEL01000009">
    <property type="protein sequence ID" value="HIX73615.1"/>
    <property type="molecule type" value="Genomic_DNA"/>
</dbReference>
<keyword evidence="3" id="KW-0479">Metal-binding</keyword>
<evidence type="ECO:0000256" key="2">
    <source>
        <dbReference type="ARBA" id="ARBA00022691"/>
    </source>
</evidence>
<dbReference type="InterPro" id="IPR058240">
    <property type="entry name" value="rSAM_sf"/>
</dbReference>
<dbReference type="AlphaFoldDB" id="A0A9D2BEH7"/>
<dbReference type="PROSITE" id="PS51332">
    <property type="entry name" value="B12_BINDING"/>
    <property type="match status" value="1"/>
</dbReference>
<dbReference type="Gene3D" id="3.80.30.20">
    <property type="entry name" value="tm_1862 like domain"/>
    <property type="match status" value="1"/>
</dbReference>
<dbReference type="GO" id="GO:0005829">
    <property type="term" value="C:cytosol"/>
    <property type="evidence" value="ECO:0007669"/>
    <property type="project" value="TreeGrafter"/>
</dbReference>
<evidence type="ECO:0000256" key="3">
    <source>
        <dbReference type="ARBA" id="ARBA00022723"/>
    </source>
</evidence>
<dbReference type="InterPro" id="IPR051198">
    <property type="entry name" value="BchE-like"/>
</dbReference>
<reference evidence="8" key="2">
    <citation type="submission" date="2021-04" db="EMBL/GenBank/DDBJ databases">
        <authorList>
            <person name="Gilroy R."/>
        </authorList>
    </citation>
    <scope>NUCLEOTIDE SEQUENCE</scope>
    <source>
        <strain evidence="8">ChiGjej6B6-14162</strain>
    </source>
</reference>
<comment type="cofactor">
    <cofactor evidence="1">
        <name>[4Fe-4S] cluster</name>
        <dbReference type="ChEBI" id="CHEBI:49883"/>
    </cofactor>
</comment>
<accession>A0A9D2BEH7</accession>
<dbReference type="SFLD" id="SFLDG01123">
    <property type="entry name" value="methyltransferase_(Class_B)"/>
    <property type="match status" value="1"/>
</dbReference>
<dbReference type="InterPro" id="IPR006638">
    <property type="entry name" value="Elp3/MiaA/NifB-like_rSAM"/>
</dbReference>
<dbReference type="GO" id="GO:0003824">
    <property type="term" value="F:catalytic activity"/>
    <property type="evidence" value="ECO:0007669"/>
    <property type="project" value="InterPro"/>
</dbReference>
<evidence type="ECO:0000256" key="1">
    <source>
        <dbReference type="ARBA" id="ARBA00001966"/>
    </source>
</evidence>
<dbReference type="GO" id="GO:0051539">
    <property type="term" value="F:4 iron, 4 sulfur cluster binding"/>
    <property type="evidence" value="ECO:0007669"/>
    <property type="project" value="UniProtKB-KW"/>
</dbReference>
<keyword evidence="5" id="KW-0411">Iron-sulfur</keyword>
<sequence>MRITFITPPSLDKFKPAERTAGCTRVVYNMINIYELTVAALLEREGLEVRYRNFVLDEATPEDCFAFIREDDSDVYIFWTVNLSIPTDQKVAAYIHEWHPKAWVLFLGPGGTYFAPKLSLDARSVVVRGEPEVTTLELIRQWRDGKPWHETRGISYRDFESGKVVNNPPRPLIKNLDELPFPAIHFVEGYTFSNPKLKRSPYMAMVTSRSCPFHCIYCVPSSLTFAREIEYKKEHDGKKPPVGFRSTENVIQEIDELAAKGYKAIGFMDDNFIVTAKRLRLIGEALKRHDIIWGCQARVDAITEEVAGMLRAYGCHYVDLGVESFNDEILRYIKKGITEAQIYEAIRLLKKYDVPVKLNILIGTSPIETEETIKDTLRKAKQLKVDQVMFNIVSPFPATEFYDLAKANGWIEGGEYTPTDVQRESILNYPNLSSKQMERLLFWNNIRFFLSPGFIWHHIRQFRSFTDFKIALRALKVKLFG</sequence>
<keyword evidence="4" id="KW-0408">Iron</keyword>
<evidence type="ECO:0000259" key="7">
    <source>
        <dbReference type="PROSITE" id="PS51918"/>
    </source>
</evidence>
<reference evidence="8" key="1">
    <citation type="journal article" date="2021" name="PeerJ">
        <title>Extensive microbial diversity within the chicken gut microbiome revealed by metagenomics and culture.</title>
        <authorList>
            <person name="Gilroy R."/>
            <person name="Ravi A."/>
            <person name="Getino M."/>
            <person name="Pursley I."/>
            <person name="Horton D.L."/>
            <person name="Alikhan N.F."/>
            <person name="Baker D."/>
            <person name="Gharbi K."/>
            <person name="Hall N."/>
            <person name="Watson M."/>
            <person name="Adriaenssens E.M."/>
            <person name="Foster-Nyarko E."/>
            <person name="Jarju S."/>
            <person name="Secka A."/>
            <person name="Antonio M."/>
            <person name="Oren A."/>
            <person name="Chaudhuri R.R."/>
            <person name="La Ragione R."/>
            <person name="Hildebrand F."/>
            <person name="Pallen M.J."/>
        </authorList>
    </citation>
    <scope>NUCLEOTIDE SEQUENCE</scope>
    <source>
        <strain evidence="8">ChiGjej6B6-14162</strain>
    </source>
</reference>
<dbReference type="PROSITE" id="PS51918">
    <property type="entry name" value="RADICAL_SAM"/>
    <property type="match status" value="1"/>
</dbReference>
<dbReference type="Proteomes" id="UP000886740">
    <property type="component" value="Unassembled WGS sequence"/>
</dbReference>
<keyword evidence="2" id="KW-0949">S-adenosyl-L-methionine</keyword>
<evidence type="ECO:0000256" key="5">
    <source>
        <dbReference type="ARBA" id="ARBA00023014"/>
    </source>
</evidence>
<evidence type="ECO:0000313" key="9">
    <source>
        <dbReference type="Proteomes" id="UP000886740"/>
    </source>
</evidence>